<dbReference type="Pfam" id="PF09643">
    <property type="entry name" value="YopX"/>
    <property type="match status" value="1"/>
</dbReference>
<dbReference type="NCBIfam" id="TIGR01671">
    <property type="entry name" value="phage_TIGR01671"/>
    <property type="match status" value="1"/>
</dbReference>
<dbReference type="SUPFAM" id="SSF159006">
    <property type="entry name" value="YopX-like"/>
    <property type="match status" value="1"/>
</dbReference>
<keyword evidence="3" id="KW-1185">Reference proteome</keyword>
<dbReference type="InterPro" id="IPR010024">
    <property type="entry name" value="CHP16711"/>
</dbReference>
<sequence length="125" mass="14166">MSREIKFRAYVKSFEKIMNVSEIDFQNESVIANDGFLGGLFEFDDVELMQFTGLKDKNGKEVYEGDVIIGEPGFPCKVEWDIDNACFYAPANNIPLVAVSASNFKRREVIGNIYENPELLKEAVQ</sequence>
<dbReference type="AlphaFoldDB" id="A0A165NMR4"/>
<reference evidence="3" key="1">
    <citation type="submission" date="2016-01" db="EMBL/GenBank/DDBJ databases">
        <title>Draft genome of Chromobacterium sp. F49.</title>
        <authorList>
            <person name="Hong K.W."/>
        </authorList>
    </citation>
    <scope>NUCLEOTIDE SEQUENCE [LARGE SCALE GENOMIC DNA]</scope>
    <source>
        <strain evidence="3">P7IIIA</strain>
    </source>
</reference>
<dbReference type="Gene3D" id="2.30.30.290">
    <property type="entry name" value="YopX-like domains"/>
    <property type="match status" value="1"/>
</dbReference>
<name>A0A165NMR4_9BACL</name>
<evidence type="ECO:0000313" key="2">
    <source>
        <dbReference type="EMBL" id="KZE66776.1"/>
    </source>
</evidence>
<dbReference type="Proteomes" id="UP000076567">
    <property type="component" value="Unassembled WGS sequence"/>
</dbReference>
<organism evidence="2 3">
    <name type="scientific">Fictibacillus phosphorivorans</name>
    <dbReference type="NCBI Taxonomy" id="1221500"/>
    <lineage>
        <taxon>Bacteria</taxon>
        <taxon>Bacillati</taxon>
        <taxon>Bacillota</taxon>
        <taxon>Bacilli</taxon>
        <taxon>Bacillales</taxon>
        <taxon>Fictibacillaceae</taxon>
        <taxon>Fictibacillus</taxon>
    </lineage>
</organism>
<evidence type="ECO:0000259" key="1">
    <source>
        <dbReference type="Pfam" id="PF09643"/>
    </source>
</evidence>
<proteinExistence type="predicted"/>
<dbReference type="RefSeq" id="WP_066240405.1">
    <property type="nucleotide sequence ID" value="NZ_LRFC01000020.1"/>
</dbReference>
<dbReference type="InterPro" id="IPR019096">
    <property type="entry name" value="YopX_protein"/>
</dbReference>
<dbReference type="InterPro" id="IPR023385">
    <property type="entry name" value="YopX-like_C"/>
</dbReference>
<accession>A0A165NMR4</accession>
<comment type="caution">
    <text evidence="2">The sequence shown here is derived from an EMBL/GenBank/DDBJ whole genome shotgun (WGS) entry which is preliminary data.</text>
</comment>
<gene>
    <name evidence="2" type="ORF">AWM68_20260</name>
</gene>
<protein>
    <recommendedName>
        <fullName evidence="1">YopX protein domain-containing protein</fullName>
    </recommendedName>
</protein>
<feature type="domain" description="YopX protein" evidence="1">
    <location>
        <begin position="6"/>
        <end position="121"/>
    </location>
</feature>
<dbReference type="EMBL" id="LRFC01000020">
    <property type="protein sequence ID" value="KZE66776.1"/>
    <property type="molecule type" value="Genomic_DNA"/>
</dbReference>
<dbReference type="OrthoDB" id="1809393at2"/>
<evidence type="ECO:0000313" key="3">
    <source>
        <dbReference type="Proteomes" id="UP000076567"/>
    </source>
</evidence>